<dbReference type="Gene3D" id="1.10.287.110">
    <property type="entry name" value="DnaJ domain"/>
    <property type="match status" value="1"/>
</dbReference>
<evidence type="ECO:0000256" key="1">
    <source>
        <dbReference type="SAM" id="MobiDB-lite"/>
    </source>
</evidence>
<dbReference type="Proteomes" id="UP001279734">
    <property type="component" value="Unassembled WGS sequence"/>
</dbReference>
<reference evidence="3" key="1">
    <citation type="submission" date="2023-05" db="EMBL/GenBank/DDBJ databases">
        <title>Nepenthes gracilis genome sequencing.</title>
        <authorList>
            <person name="Fukushima K."/>
        </authorList>
    </citation>
    <scope>NUCLEOTIDE SEQUENCE</scope>
    <source>
        <strain evidence="3">SING2019-196</strain>
    </source>
</reference>
<dbReference type="SUPFAM" id="SSF46565">
    <property type="entry name" value="Chaperone J-domain"/>
    <property type="match status" value="1"/>
</dbReference>
<evidence type="ECO:0000313" key="4">
    <source>
        <dbReference type="Proteomes" id="UP001279734"/>
    </source>
</evidence>
<accession>A0AAD3T8N9</accession>
<dbReference type="AlphaFoldDB" id="A0AAD3T8N9"/>
<dbReference type="SMART" id="SM00271">
    <property type="entry name" value="DnaJ"/>
    <property type="match status" value="1"/>
</dbReference>
<keyword evidence="4" id="KW-1185">Reference proteome</keyword>
<dbReference type="PROSITE" id="PS50076">
    <property type="entry name" value="DNAJ_2"/>
    <property type="match status" value="1"/>
</dbReference>
<evidence type="ECO:0000259" key="2">
    <source>
        <dbReference type="PROSITE" id="PS50076"/>
    </source>
</evidence>
<feature type="region of interest" description="Disordered" evidence="1">
    <location>
        <begin position="1"/>
        <end position="35"/>
    </location>
</feature>
<comment type="caution">
    <text evidence="3">The sequence shown here is derived from an EMBL/GenBank/DDBJ whole genome shotgun (WGS) entry which is preliminary data.</text>
</comment>
<protein>
    <recommendedName>
        <fullName evidence="2">J domain-containing protein</fullName>
    </recommendedName>
</protein>
<dbReference type="PRINTS" id="PR00625">
    <property type="entry name" value="JDOMAIN"/>
</dbReference>
<dbReference type="InterPro" id="IPR036869">
    <property type="entry name" value="J_dom_sf"/>
</dbReference>
<dbReference type="CDD" id="cd06257">
    <property type="entry name" value="DnaJ"/>
    <property type="match status" value="1"/>
</dbReference>
<feature type="domain" description="J" evidence="2">
    <location>
        <begin position="58"/>
        <end position="120"/>
    </location>
</feature>
<dbReference type="InterPro" id="IPR001623">
    <property type="entry name" value="DnaJ_domain"/>
</dbReference>
<evidence type="ECO:0000313" key="3">
    <source>
        <dbReference type="EMBL" id="GMH25458.1"/>
    </source>
</evidence>
<dbReference type="PANTHER" id="PTHR45432:SF2">
    <property type="entry name" value="CHAPERONE PROTEIN DNAJ 11, CHLOROPLASTIC"/>
    <property type="match status" value="1"/>
</dbReference>
<gene>
    <name evidence="3" type="ORF">Nepgr_027301</name>
</gene>
<sequence>MFRILSPPSNSPLYPPMSSRSSLSTSSKSERPAPSYCRAAVREFTDAASLVASRKPESLYEVLRIKENASPNEIKTAYRSLAKLHHPDASPSDGSDFIEIHNAYETLSDPASRDLYDLSIGLGRRDTRLSSSSFGFDSVARRPVFYTTRRWETDQCW</sequence>
<dbReference type="EMBL" id="BSYO01000029">
    <property type="protein sequence ID" value="GMH25458.1"/>
    <property type="molecule type" value="Genomic_DNA"/>
</dbReference>
<dbReference type="PANTHER" id="PTHR45432">
    <property type="entry name" value="CHAPERONE PROTEIN DNAJ 11, CHLOROPLASTIC-LIKE"/>
    <property type="match status" value="1"/>
</dbReference>
<dbReference type="PROSITE" id="PS00636">
    <property type="entry name" value="DNAJ_1"/>
    <property type="match status" value="1"/>
</dbReference>
<dbReference type="Pfam" id="PF00226">
    <property type="entry name" value="DnaJ"/>
    <property type="match status" value="1"/>
</dbReference>
<name>A0AAD3T8N9_NEPGR</name>
<feature type="compositionally biased region" description="Low complexity" evidence="1">
    <location>
        <begin position="16"/>
        <end position="27"/>
    </location>
</feature>
<proteinExistence type="predicted"/>
<dbReference type="InterPro" id="IPR018253">
    <property type="entry name" value="DnaJ_domain_CS"/>
</dbReference>
<organism evidence="3 4">
    <name type="scientific">Nepenthes gracilis</name>
    <name type="common">Slender pitcher plant</name>
    <dbReference type="NCBI Taxonomy" id="150966"/>
    <lineage>
        <taxon>Eukaryota</taxon>
        <taxon>Viridiplantae</taxon>
        <taxon>Streptophyta</taxon>
        <taxon>Embryophyta</taxon>
        <taxon>Tracheophyta</taxon>
        <taxon>Spermatophyta</taxon>
        <taxon>Magnoliopsida</taxon>
        <taxon>eudicotyledons</taxon>
        <taxon>Gunneridae</taxon>
        <taxon>Pentapetalae</taxon>
        <taxon>Caryophyllales</taxon>
        <taxon>Nepenthaceae</taxon>
        <taxon>Nepenthes</taxon>
    </lineage>
</organism>